<keyword evidence="1" id="KW-0732">Signal</keyword>
<dbReference type="RefSeq" id="WP_006672361.1">
    <property type="nucleotide sequence ID" value="NZ_AOMA01000070.1"/>
</dbReference>
<dbReference type="AlphaFoldDB" id="M0M947"/>
<dbReference type="PROSITE" id="PS51257">
    <property type="entry name" value="PROKAR_LIPOPROTEIN"/>
    <property type="match status" value="1"/>
</dbReference>
<dbReference type="PANTHER" id="PTHR30006">
    <property type="entry name" value="THIAMINE-BINDING PERIPLASMIC PROTEIN-RELATED"/>
    <property type="match status" value="1"/>
</dbReference>
<dbReference type="STRING" id="1227454.C446_07100"/>
<keyword evidence="4" id="KW-1185">Reference proteome</keyword>
<dbReference type="InterPro" id="IPR005948">
    <property type="entry name" value="ThiB-like"/>
</dbReference>
<protein>
    <submittedName>
        <fullName evidence="3">ThiB subfamily ABC transporter periplasmic binding protein</fullName>
    </submittedName>
</protein>
<dbReference type="Gene3D" id="3.40.190.10">
    <property type="entry name" value="Periplasmic binding protein-like II"/>
    <property type="match status" value="2"/>
</dbReference>
<dbReference type="Pfam" id="PF13343">
    <property type="entry name" value="SBP_bac_6"/>
    <property type="match status" value="1"/>
</dbReference>
<dbReference type="SUPFAM" id="SSF53850">
    <property type="entry name" value="Periplasmic binding protein-like II"/>
    <property type="match status" value="1"/>
</dbReference>
<dbReference type="NCBIfam" id="TIGR01254">
    <property type="entry name" value="sfuA"/>
    <property type="match status" value="1"/>
</dbReference>
<name>M0M947_9EURY</name>
<accession>M0M947</accession>
<dbReference type="PATRIC" id="fig|1227454.3.peg.1428"/>
<dbReference type="OrthoDB" id="130870at2157"/>
<dbReference type="Proteomes" id="UP000011607">
    <property type="component" value="Unassembled WGS sequence"/>
</dbReference>
<organism evidence="3 4">
    <name type="scientific">Halobiforma nitratireducens JCM 10879</name>
    <dbReference type="NCBI Taxonomy" id="1227454"/>
    <lineage>
        <taxon>Archaea</taxon>
        <taxon>Methanobacteriati</taxon>
        <taxon>Methanobacteriota</taxon>
        <taxon>Stenosarchaea group</taxon>
        <taxon>Halobacteria</taxon>
        <taxon>Halobacteriales</taxon>
        <taxon>Natrialbaceae</taxon>
        <taxon>Halobiforma</taxon>
    </lineage>
</organism>
<evidence type="ECO:0000256" key="1">
    <source>
        <dbReference type="ARBA" id="ARBA00022729"/>
    </source>
</evidence>
<feature type="region of interest" description="Disordered" evidence="2">
    <location>
        <begin position="171"/>
        <end position="203"/>
    </location>
</feature>
<comment type="caution">
    <text evidence="3">The sequence shown here is derived from an EMBL/GenBank/DDBJ whole genome shotgun (WGS) entry which is preliminary data.</text>
</comment>
<feature type="compositionally biased region" description="Acidic residues" evidence="2">
    <location>
        <begin position="173"/>
        <end position="196"/>
    </location>
</feature>
<dbReference type="EMBL" id="AOMA01000070">
    <property type="protein sequence ID" value="EMA40925.1"/>
    <property type="molecule type" value="Genomic_DNA"/>
</dbReference>
<dbReference type="PANTHER" id="PTHR30006:SF2">
    <property type="entry name" value="ABC TRANSPORTER SUBSTRATE-BINDING PROTEIN"/>
    <property type="match status" value="1"/>
</dbReference>
<reference evidence="3 4" key="1">
    <citation type="journal article" date="2014" name="PLoS Genet.">
        <title>Phylogenetically driven sequencing of extremely halophilic archaea reveals strategies for static and dynamic osmo-response.</title>
        <authorList>
            <person name="Becker E.A."/>
            <person name="Seitzer P.M."/>
            <person name="Tritt A."/>
            <person name="Larsen D."/>
            <person name="Krusor M."/>
            <person name="Yao A.I."/>
            <person name="Wu D."/>
            <person name="Madern D."/>
            <person name="Eisen J.A."/>
            <person name="Darling A.E."/>
            <person name="Facciotti M.T."/>
        </authorList>
    </citation>
    <scope>NUCLEOTIDE SEQUENCE [LARGE SCALE GENOMIC DNA]</scope>
    <source>
        <strain evidence="3 4">JCM 10879</strain>
    </source>
</reference>
<evidence type="ECO:0000313" key="4">
    <source>
        <dbReference type="Proteomes" id="UP000011607"/>
    </source>
</evidence>
<evidence type="ECO:0000256" key="2">
    <source>
        <dbReference type="SAM" id="MobiDB-lite"/>
    </source>
</evidence>
<dbReference type="GO" id="GO:0015888">
    <property type="term" value="P:thiamine transport"/>
    <property type="evidence" value="ECO:0007669"/>
    <property type="project" value="InterPro"/>
</dbReference>
<proteinExistence type="predicted"/>
<evidence type="ECO:0000313" key="3">
    <source>
        <dbReference type="EMBL" id="EMA40925.1"/>
    </source>
</evidence>
<gene>
    <name evidence="3" type="ORF">C446_07100</name>
</gene>
<dbReference type="GO" id="GO:0030975">
    <property type="term" value="F:thiamine binding"/>
    <property type="evidence" value="ECO:0007669"/>
    <property type="project" value="InterPro"/>
</dbReference>
<dbReference type="eggNOG" id="arCOG00226">
    <property type="taxonomic scope" value="Archaea"/>
</dbReference>
<sequence>MRRRALVRSIGVGSTVAIGGLGSLAGCLTRSPEENGPEPEPDDEETLRIATYSSMVTGETPAGEWLAEAFEAEHEDDPEIVWTVAEAGIENYVRRAQLEAPIDADLFLGLTPPELVYVDETLQAGRLFETLDRDRLAHVDRVQPALVDAVDDPRDRLFPFDTGYVTVVADATALEDGDGDGDGDGDDDDDNDDDESPGVPESLADLLEPKYEDALVVQDPRRSDPGRAFLLWTVAEYGDEYLEYWRELRENGVRVRQRWTDAYRESYLEGERPLVVSYSTDRVGASAAGRELRGHTVTPLEGTGVETVESVAVFAESPRTELAYDFVDFLLSRPAQREIALRNVQFPAVEPAYVDLDERFAEHAIEPEESVTFTYDDLRGTMTGRLEEWEREIV</sequence>